<keyword evidence="7 10" id="KW-0472">Membrane</keyword>
<dbReference type="GO" id="GO:0005524">
    <property type="term" value="F:ATP binding"/>
    <property type="evidence" value="ECO:0007669"/>
    <property type="project" value="UniProtKB-UniRule"/>
</dbReference>
<reference evidence="11 12" key="1">
    <citation type="submission" date="2019-03" db="EMBL/GenBank/DDBJ databases">
        <title>Genomic Encyclopedia of Type Strains, Phase IV (KMG-IV): sequencing the most valuable type-strain genomes for metagenomic binning, comparative biology and taxonomic classification.</title>
        <authorList>
            <person name="Goeker M."/>
        </authorList>
    </citation>
    <scope>NUCLEOTIDE SEQUENCE [LARGE SCALE GENOMIC DNA]</scope>
    <source>
        <strain evidence="11 12">LX-B</strain>
    </source>
</reference>
<evidence type="ECO:0000256" key="5">
    <source>
        <dbReference type="ARBA" id="ARBA00022781"/>
    </source>
</evidence>
<evidence type="ECO:0000256" key="2">
    <source>
        <dbReference type="ARBA" id="ARBA00004170"/>
    </source>
</evidence>
<keyword evidence="12" id="KW-1185">Reference proteome</keyword>
<dbReference type="InterPro" id="IPR000131">
    <property type="entry name" value="ATP_synth_F1_gsu"/>
</dbReference>
<comment type="function">
    <text evidence="1 10">Produces ATP from ADP in the presence of a proton gradient across the membrane. The gamma chain is believed to be important in regulating ATPase activity and the flow of protons through the CF(0) complex.</text>
</comment>
<keyword evidence="5 10" id="KW-0375">Hydrogen ion transport</keyword>
<dbReference type="AlphaFoldDB" id="A0A4R1RBL3"/>
<gene>
    <name evidence="10" type="primary">atpG</name>
    <name evidence="11" type="ORF">EDC14_102276</name>
</gene>
<comment type="subunit">
    <text evidence="10">F-type ATPases have 2 components, CF(1) - the catalytic core - and CF(0) - the membrane proton channel. CF(1) has five subunits: alpha(3), beta(3), gamma(1), delta(1), epsilon(1). CF(0) has three main subunits: a, b and c.</text>
</comment>
<proteinExistence type="inferred from homology"/>
<sequence length="288" mass="32552">MASIRDLRLKIKSIKNIQHITKAMKMVASARLKKVQDRLEAARPYARKMAEVTLDLASRTPEIINPLLLPHEKNERVLILVFTGDRGLAGGFHQKIADGAVQFSQKFKGHSEVSFYGVGSKGIHRLSVRHIELFKKFTDPVGGVTFEAAQKLAEELIEFYLSKQFDQIFLYYAKFHSAMTQRPKAFQLLPIDPSKTRQREERGLFIYEPDQRQVLDGLLPRYITSEVFRAFLETETGELGAKMTAMSSATDNAAELIERYSLEFNKIRQSQITTEIAEIVGGAGALES</sequence>
<dbReference type="InterPro" id="IPR035968">
    <property type="entry name" value="ATP_synth_F1_ATPase_gsu"/>
</dbReference>
<evidence type="ECO:0000256" key="3">
    <source>
        <dbReference type="ARBA" id="ARBA00007681"/>
    </source>
</evidence>
<evidence type="ECO:0000313" key="11">
    <source>
        <dbReference type="EMBL" id="TCL63020.1"/>
    </source>
</evidence>
<evidence type="ECO:0000256" key="7">
    <source>
        <dbReference type="ARBA" id="ARBA00023136"/>
    </source>
</evidence>
<keyword evidence="4 10" id="KW-0813">Transport</keyword>
<dbReference type="NCBIfam" id="TIGR01146">
    <property type="entry name" value="ATPsyn_F1gamma"/>
    <property type="match status" value="1"/>
</dbReference>
<protein>
    <recommendedName>
        <fullName evidence="10">ATP synthase gamma chain</fullName>
    </recommendedName>
    <alternativeName>
        <fullName evidence="10">ATP synthase F1 sector gamma subunit</fullName>
    </alternativeName>
    <alternativeName>
        <fullName evidence="10">F-ATPase gamma subunit</fullName>
    </alternativeName>
</protein>
<evidence type="ECO:0000256" key="9">
    <source>
        <dbReference type="ARBA" id="ARBA00023310"/>
    </source>
</evidence>
<dbReference type="Pfam" id="PF00231">
    <property type="entry name" value="ATP-synt"/>
    <property type="match status" value="1"/>
</dbReference>
<dbReference type="HAMAP" id="MF_00815">
    <property type="entry name" value="ATP_synth_gamma_bact"/>
    <property type="match status" value="1"/>
</dbReference>
<keyword evidence="8 10" id="KW-0139">CF(1)</keyword>
<evidence type="ECO:0000256" key="6">
    <source>
        <dbReference type="ARBA" id="ARBA00023065"/>
    </source>
</evidence>
<dbReference type="PANTHER" id="PTHR11693">
    <property type="entry name" value="ATP SYNTHASE GAMMA CHAIN"/>
    <property type="match status" value="1"/>
</dbReference>
<dbReference type="Proteomes" id="UP000295008">
    <property type="component" value="Unassembled WGS sequence"/>
</dbReference>
<evidence type="ECO:0000256" key="1">
    <source>
        <dbReference type="ARBA" id="ARBA00003456"/>
    </source>
</evidence>
<evidence type="ECO:0000313" key="12">
    <source>
        <dbReference type="Proteomes" id="UP000295008"/>
    </source>
</evidence>
<dbReference type="SUPFAM" id="SSF52943">
    <property type="entry name" value="ATP synthase (F1-ATPase), gamma subunit"/>
    <property type="match status" value="1"/>
</dbReference>
<keyword evidence="10" id="KW-1003">Cell membrane</keyword>
<keyword evidence="6 10" id="KW-0406">Ion transport</keyword>
<dbReference type="InterPro" id="IPR023632">
    <property type="entry name" value="ATP_synth_F1_gsu_CS"/>
</dbReference>
<dbReference type="PROSITE" id="PS00153">
    <property type="entry name" value="ATPASE_GAMMA"/>
    <property type="match status" value="1"/>
</dbReference>
<evidence type="ECO:0000256" key="4">
    <source>
        <dbReference type="ARBA" id="ARBA00022448"/>
    </source>
</evidence>
<dbReference type="EMBL" id="SLUN01000022">
    <property type="protein sequence ID" value="TCL63020.1"/>
    <property type="molecule type" value="Genomic_DNA"/>
</dbReference>
<dbReference type="GO" id="GO:0046933">
    <property type="term" value="F:proton-transporting ATP synthase activity, rotational mechanism"/>
    <property type="evidence" value="ECO:0007669"/>
    <property type="project" value="UniProtKB-UniRule"/>
</dbReference>
<dbReference type="GO" id="GO:0045259">
    <property type="term" value="C:proton-transporting ATP synthase complex"/>
    <property type="evidence" value="ECO:0007669"/>
    <property type="project" value="UniProtKB-KW"/>
</dbReference>
<comment type="similarity">
    <text evidence="3 10">Belongs to the ATPase gamma chain family.</text>
</comment>
<accession>A0A4R1RBL3</accession>
<evidence type="ECO:0000256" key="10">
    <source>
        <dbReference type="HAMAP-Rule" id="MF_00815"/>
    </source>
</evidence>
<comment type="subcellular location">
    <subcellularLocation>
        <location evidence="10">Cell membrane</location>
        <topology evidence="10">Peripheral membrane protein</topology>
    </subcellularLocation>
    <subcellularLocation>
        <location evidence="2">Membrane</location>
        <topology evidence="2">Peripheral membrane protein</topology>
    </subcellularLocation>
</comment>
<dbReference type="GO" id="GO:0042777">
    <property type="term" value="P:proton motive force-driven plasma membrane ATP synthesis"/>
    <property type="evidence" value="ECO:0007669"/>
    <property type="project" value="UniProtKB-UniRule"/>
</dbReference>
<dbReference type="CDD" id="cd12151">
    <property type="entry name" value="F1-ATPase_gamma"/>
    <property type="match status" value="1"/>
</dbReference>
<evidence type="ECO:0000256" key="8">
    <source>
        <dbReference type="ARBA" id="ARBA00023196"/>
    </source>
</evidence>
<dbReference type="Gene3D" id="3.40.1380.10">
    <property type="match status" value="1"/>
</dbReference>
<dbReference type="RefSeq" id="WP_132015486.1">
    <property type="nucleotide sequence ID" value="NZ_SLUN01000022.1"/>
</dbReference>
<name>A0A4R1RBL3_HYDET</name>
<dbReference type="PANTHER" id="PTHR11693:SF22">
    <property type="entry name" value="ATP SYNTHASE SUBUNIT GAMMA, MITOCHONDRIAL"/>
    <property type="match status" value="1"/>
</dbReference>
<dbReference type="OrthoDB" id="9812769at2"/>
<dbReference type="GO" id="GO:0005886">
    <property type="term" value="C:plasma membrane"/>
    <property type="evidence" value="ECO:0007669"/>
    <property type="project" value="UniProtKB-SubCell"/>
</dbReference>
<dbReference type="Gene3D" id="1.10.287.80">
    <property type="entry name" value="ATP synthase, gamma subunit, helix hairpin domain"/>
    <property type="match status" value="1"/>
</dbReference>
<dbReference type="PRINTS" id="PR00126">
    <property type="entry name" value="ATPASEGAMMA"/>
</dbReference>
<comment type="caution">
    <text evidence="11">The sequence shown here is derived from an EMBL/GenBank/DDBJ whole genome shotgun (WGS) entry which is preliminary data.</text>
</comment>
<keyword evidence="9 10" id="KW-0066">ATP synthesis</keyword>
<organism evidence="11 12">
    <name type="scientific">Hydrogenispora ethanolica</name>
    <dbReference type="NCBI Taxonomy" id="1082276"/>
    <lineage>
        <taxon>Bacteria</taxon>
        <taxon>Bacillati</taxon>
        <taxon>Bacillota</taxon>
        <taxon>Hydrogenispora</taxon>
    </lineage>
</organism>